<name>A0A1I5TE10_9RHOB</name>
<dbReference type="AlphaFoldDB" id="A0A1I5TE10"/>
<dbReference type="Proteomes" id="UP000199356">
    <property type="component" value="Unassembled WGS sequence"/>
</dbReference>
<evidence type="ECO:0000313" key="3">
    <source>
        <dbReference type="Proteomes" id="UP000199356"/>
    </source>
</evidence>
<evidence type="ECO:0000259" key="1">
    <source>
        <dbReference type="Pfam" id="PF20056"/>
    </source>
</evidence>
<reference evidence="2 3" key="1">
    <citation type="submission" date="2016-10" db="EMBL/GenBank/DDBJ databases">
        <authorList>
            <person name="de Groot N.N."/>
        </authorList>
    </citation>
    <scope>NUCLEOTIDE SEQUENCE [LARGE SCALE GENOMIC DNA]</scope>
    <source>
        <strain evidence="2 3">DSM 19547</strain>
    </source>
</reference>
<keyword evidence="3" id="KW-1185">Reference proteome</keyword>
<protein>
    <recommendedName>
        <fullName evidence="1">DUF6455 domain-containing protein</fullName>
    </recommendedName>
</protein>
<dbReference type="EMBL" id="FOXA01000013">
    <property type="protein sequence ID" value="SFP81264.1"/>
    <property type="molecule type" value="Genomic_DNA"/>
</dbReference>
<proteinExistence type="predicted"/>
<gene>
    <name evidence="2" type="ORF">SAMN04488047_11373</name>
</gene>
<accession>A0A1I5TE10</accession>
<feature type="domain" description="DUF6455" evidence="1">
    <location>
        <begin position="1"/>
        <end position="84"/>
    </location>
</feature>
<dbReference type="Pfam" id="PF20056">
    <property type="entry name" value="DUF6455"/>
    <property type="match status" value="1"/>
</dbReference>
<sequence length="98" mass="10927">MLGMSRYDRHAMLVNRMADTAGVDLGEALQRGRITPDDLSDLVFSCVACRDADACPKWLDDHAGRTVPAPGFCRNKPWFEARRAEVVADAPRDHGEER</sequence>
<organism evidence="2 3">
    <name type="scientific">Tranquillimonas alkanivorans</name>
    <dbReference type="NCBI Taxonomy" id="441119"/>
    <lineage>
        <taxon>Bacteria</taxon>
        <taxon>Pseudomonadati</taxon>
        <taxon>Pseudomonadota</taxon>
        <taxon>Alphaproteobacteria</taxon>
        <taxon>Rhodobacterales</taxon>
        <taxon>Roseobacteraceae</taxon>
        <taxon>Tranquillimonas</taxon>
    </lineage>
</organism>
<dbReference type="STRING" id="441119.SAMN04488047_11373"/>
<dbReference type="InterPro" id="IPR045601">
    <property type="entry name" value="DUF6455"/>
</dbReference>
<evidence type="ECO:0000313" key="2">
    <source>
        <dbReference type="EMBL" id="SFP81264.1"/>
    </source>
</evidence>